<protein>
    <submittedName>
        <fullName evidence="1">Uncharacterized protein</fullName>
    </submittedName>
</protein>
<dbReference type="RefSeq" id="WP_377345700.1">
    <property type="nucleotide sequence ID" value="NZ_JBHLTP010000003.1"/>
</dbReference>
<keyword evidence="2" id="KW-1185">Reference proteome</keyword>
<comment type="caution">
    <text evidence="1">The sequence shown here is derived from an EMBL/GenBank/DDBJ whole genome shotgun (WGS) entry which is preliminary data.</text>
</comment>
<evidence type="ECO:0000313" key="1">
    <source>
        <dbReference type="EMBL" id="MFC0523161.1"/>
    </source>
</evidence>
<sequence>MKAYYIHSHRSLVKRTWLPLHIGVEGEKWCNPFSQLTTTMELNTVPFWVSPGKVYVDVEFPLYRTEYFIPIVRRYLYRGCTTLIVQVPIITEKNLQQTFYSHLEQLDGIALDYMAVPRVSLTKLSTSMVLFFGRHKIPFIIVEVTDKKQLLEKEWQWIAQAQHPSFIPIVPVFSFNDSSSFSYKEWLTLMEEHQVRTLPSPITEEPLSLENLKATGIFPTKGEFIYQGDADYNIYPAYEQQEQIEGNEQMFYHKAIPYVTVIRGQVIRAHLELDDYNGYGKYQTISIPNHFTQ</sequence>
<accession>A0ABV6LL69</accession>
<evidence type="ECO:0000313" key="2">
    <source>
        <dbReference type="Proteomes" id="UP001589836"/>
    </source>
</evidence>
<dbReference type="Proteomes" id="UP001589836">
    <property type="component" value="Unassembled WGS sequence"/>
</dbReference>
<reference evidence="1 2" key="1">
    <citation type="submission" date="2024-09" db="EMBL/GenBank/DDBJ databases">
        <authorList>
            <person name="Sun Q."/>
            <person name="Mori K."/>
        </authorList>
    </citation>
    <scope>NUCLEOTIDE SEQUENCE [LARGE SCALE GENOMIC DNA]</scope>
    <source>
        <strain evidence="1 2">NCAIM B.02529</strain>
    </source>
</reference>
<name>A0ABV6LL69_9BACI</name>
<gene>
    <name evidence="1" type="ORF">ACFFGV_06065</name>
</gene>
<organism evidence="1 2">
    <name type="scientific">Pontibacillus salicampi</name>
    <dbReference type="NCBI Taxonomy" id="1449801"/>
    <lineage>
        <taxon>Bacteria</taxon>
        <taxon>Bacillati</taxon>
        <taxon>Bacillota</taxon>
        <taxon>Bacilli</taxon>
        <taxon>Bacillales</taxon>
        <taxon>Bacillaceae</taxon>
        <taxon>Pontibacillus</taxon>
    </lineage>
</organism>
<proteinExistence type="predicted"/>
<dbReference type="EMBL" id="JBHLTP010000003">
    <property type="protein sequence ID" value="MFC0523161.1"/>
    <property type="molecule type" value="Genomic_DNA"/>
</dbReference>